<reference evidence="4" key="1">
    <citation type="submission" date="2017-03" db="EMBL/GenBank/DDBJ databases">
        <title>Phytopthora megakarya and P. palmivora, two closely related causual agents of cacao black pod achieved similar genome size and gene model numbers by different mechanisms.</title>
        <authorList>
            <person name="Ali S."/>
            <person name="Shao J."/>
            <person name="Larry D.J."/>
            <person name="Kronmiller B."/>
            <person name="Shen D."/>
            <person name="Strem M.D."/>
            <person name="Melnick R.L."/>
            <person name="Guiltinan M.J."/>
            <person name="Tyler B.M."/>
            <person name="Meinhardt L.W."/>
            <person name="Bailey B.A."/>
        </authorList>
    </citation>
    <scope>NUCLEOTIDE SEQUENCE [LARGE SCALE GENOMIC DNA]</scope>
    <source>
        <strain evidence="4">zdho120</strain>
    </source>
</reference>
<protein>
    <submittedName>
        <fullName evidence="3">Uncharacterized protein</fullName>
    </submittedName>
</protein>
<feature type="compositionally biased region" description="Low complexity" evidence="1">
    <location>
        <begin position="194"/>
        <end position="233"/>
    </location>
</feature>
<feature type="compositionally biased region" description="Low complexity" evidence="1">
    <location>
        <begin position="241"/>
        <end position="259"/>
    </location>
</feature>
<evidence type="ECO:0000256" key="2">
    <source>
        <dbReference type="SAM" id="SignalP"/>
    </source>
</evidence>
<feature type="compositionally biased region" description="Basic and acidic residues" evidence="1">
    <location>
        <begin position="353"/>
        <end position="367"/>
    </location>
</feature>
<evidence type="ECO:0000313" key="4">
    <source>
        <dbReference type="Proteomes" id="UP000198211"/>
    </source>
</evidence>
<keyword evidence="2" id="KW-0732">Signal</keyword>
<feature type="chain" id="PRO_5013234354" evidence="2">
    <location>
        <begin position="23"/>
        <end position="408"/>
    </location>
</feature>
<feature type="compositionally biased region" description="Low complexity" evidence="1">
    <location>
        <begin position="298"/>
        <end position="317"/>
    </location>
</feature>
<keyword evidence="4" id="KW-1185">Reference proteome</keyword>
<feature type="region of interest" description="Disordered" evidence="1">
    <location>
        <begin position="189"/>
        <end position="408"/>
    </location>
</feature>
<dbReference type="STRING" id="4795.A0A225WVA6"/>
<feature type="signal peptide" evidence="2">
    <location>
        <begin position="1"/>
        <end position="22"/>
    </location>
</feature>
<feature type="compositionally biased region" description="Low complexity" evidence="1">
    <location>
        <begin position="334"/>
        <end position="352"/>
    </location>
</feature>
<feature type="compositionally biased region" description="Low complexity" evidence="1">
    <location>
        <begin position="368"/>
        <end position="385"/>
    </location>
</feature>
<feature type="compositionally biased region" description="Low complexity" evidence="1">
    <location>
        <begin position="272"/>
        <end position="287"/>
    </location>
</feature>
<gene>
    <name evidence="3" type="ORF">PHMEG_0003879</name>
</gene>
<sequence>MLTGILLSSAVALAVLSGDTNAHGYLEQPKPSWKDSPNVGWITMVDNYWDIGTGGDQCGAFKKMAAEKKMSVKDVALDMLKGNKCGNTVETGAAQPIPSDGKVKWLGNGGGGFTHVGPCEIYLDDKMVLHGDNCEDEFKGGAVGSSQTSDMTVDFSSCNGKCTLTIYWIAFQNAQWQTYVNCVPLSGSGGGGSTKQTEGSGGSTTQTQGSQTSSQSKETSTQQQSNQTPSTEQKTTEAPSNQTPAPNQQNQTPAPQQDQQKQKEEEEKKQQENQSPSSQQGQQNQQDDQQKKEEEQQKQQQQQNQTPAPQQNQQDQQKQQEEEQKKQQEEQKKQQQQQNQTPAPQQNQQDQQKQQEEQQKKQQEEQQKQQQQEQQQSNQTPSTEQRSMNFNNLQGGTGTVQPAANLRK</sequence>
<feature type="compositionally biased region" description="Basic and acidic residues" evidence="1">
    <location>
        <begin position="288"/>
        <end position="297"/>
    </location>
</feature>
<comment type="caution">
    <text evidence="3">The sequence shown here is derived from an EMBL/GenBank/DDBJ whole genome shotgun (WGS) entry which is preliminary data.</text>
</comment>
<name>A0A225WVA6_9STRA</name>
<feature type="compositionally biased region" description="Basic and acidic residues" evidence="1">
    <location>
        <begin position="318"/>
        <end position="333"/>
    </location>
</feature>
<accession>A0A225WVA6</accession>
<feature type="compositionally biased region" description="Polar residues" evidence="1">
    <location>
        <begin position="386"/>
        <end position="402"/>
    </location>
</feature>
<organism evidence="3 4">
    <name type="scientific">Phytophthora megakarya</name>
    <dbReference type="NCBI Taxonomy" id="4795"/>
    <lineage>
        <taxon>Eukaryota</taxon>
        <taxon>Sar</taxon>
        <taxon>Stramenopiles</taxon>
        <taxon>Oomycota</taxon>
        <taxon>Peronosporomycetes</taxon>
        <taxon>Peronosporales</taxon>
        <taxon>Peronosporaceae</taxon>
        <taxon>Phytophthora</taxon>
    </lineage>
</organism>
<dbReference type="Proteomes" id="UP000198211">
    <property type="component" value="Unassembled WGS sequence"/>
</dbReference>
<feature type="compositionally biased region" description="Basic and acidic residues" evidence="1">
    <location>
        <begin position="260"/>
        <end position="271"/>
    </location>
</feature>
<evidence type="ECO:0000256" key="1">
    <source>
        <dbReference type="SAM" id="MobiDB-lite"/>
    </source>
</evidence>
<dbReference type="AlphaFoldDB" id="A0A225WVA6"/>
<proteinExistence type="predicted"/>
<evidence type="ECO:0000313" key="3">
    <source>
        <dbReference type="EMBL" id="OWZ21565.1"/>
    </source>
</evidence>
<dbReference type="EMBL" id="NBNE01000211">
    <property type="protein sequence ID" value="OWZ21565.1"/>
    <property type="molecule type" value="Genomic_DNA"/>
</dbReference>